<dbReference type="NCBIfam" id="TIGR01509">
    <property type="entry name" value="HAD-SF-IA-v3"/>
    <property type="match status" value="1"/>
</dbReference>
<dbReference type="PANTHER" id="PTHR43434">
    <property type="entry name" value="PHOSPHOGLYCOLATE PHOSPHATASE"/>
    <property type="match status" value="1"/>
</dbReference>
<dbReference type="InterPro" id="IPR036412">
    <property type="entry name" value="HAD-like_sf"/>
</dbReference>
<dbReference type="EC" id="3.1.3.18" evidence="4"/>
<dbReference type="InterPro" id="IPR050155">
    <property type="entry name" value="HAD-like_hydrolase_sf"/>
</dbReference>
<dbReference type="OrthoDB" id="9797743at2"/>
<comment type="similarity">
    <text evidence="3">Belongs to the HAD-like hydrolase superfamily. CbbY/CbbZ/Gph/YieH family.</text>
</comment>
<dbReference type="InterPro" id="IPR023198">
    <property type="entry name" value="PGP-like_dom2"/>
</dbReference>
<dbReference type="Pfam" id="PF00702">
    <property type="entry name" value="Hydrolase"/>
    <property type="match status" value="1"/>
</dbReference>
<evidence type="ECO:0000256" key="3">
    <source>
        <dbReference type="ARBA" id="ARBA00006171"/>
    </source>
</evidence>
<dbReference type="RefSeq" id="WP_090055455.1">
    <property type="nucleotide sequence ID" value="NZ_FORH01000001.1"/>
</dbReference>
<dbReference type="Proteomes" id="UP000199630">
    <property type="component" value="Unassembled WGS sequence"/>
</dbReference>
<dbReference type="PANTHER" id="PTHR43434:SF1">
    <property type="entry name" value="PHOSPHOGLYCOLATE PHOSPHATASE"/>
    <property type="match status" value="1"/>
</dbReference>
<name>A0A1I3ILB6_9RHOB</name>
<evidence type="ECO:0000256" key="1">
    <source>
        <dbReference type="ARBA" id="ARBA00000830"/>
    </source>
</evidence>
<keyword evidence="6" id="KW-1185">Reference proteome</keyword>
<evidence type="ECO:0000313" key="6">
    <source>
        <dbReference type="Proteomes" id="UP000199630"/>
    </source>
</evidence>
<dbReference type="EMBL" id="FORH01000001">
    <property type="protein sequence ID" value="SFI48712.1"/>
    <property type="molecule type" value="Genomic_DNA"/>
</dbReference>
<dbReference type="Gene3D" id="1.10.150.240">
    <property type="entry name" value="Putative phosphatase, domain 2"/>
    <property type="match status" value="1"/>
</dbReference>
<dbReference type="GO" id="GO:0006281">
    <property type="term" value="P:DNA repair"/>
    <property type="evidence" value="ECO:0007669"/>
    <property type="project" value="TreeGrafter"/>
</dbReference>
<dbReference type="AlphaFoldDB" id="A0A1I3ILB6"/>
<dbReference type="InterPro" id="IPR006439">
    <property type="entry name" value="HAD-SF_hydro_IA"/>
</dbReference>
<proteinExistence type="inferred from homology"/>
<protein>
    <recommendedName>
        <fullName evidence="4">phosphoglycolate phosphatase</fullName>
        <ecNumber evidence="4">3.1.3.18</ecNumber>
    </recommendedName>
</protein>
<reference evidence="6" key="1">
    <citation type="submission" date="2016-10" db="EMBL/GenBank/DDBJ databases">
        <authorList>
            <person name="Varghese N."/>
            <person name="Submissions S."/>
        </authorList>
    </citation>
    <scope>NUCLEOTIDE SEQUENCE [LARGE SCALE GENOMIC DNA]</scope>
    <source>
        <strain evidence="6">DSM 26471</strain>
    </source>
</reference>
<dbReference type="NCBIfam" id="TIGR01549">
    <property type="entry name" value="HAD-SF-IA-v1"/>
    <property type="match status" value="1"/>
</dbReference>
<dbReference type="InterPro" id="IPR023214">
    <property type="entry name" value="HAD_sf"/>
</dbReference>
<evidence type="ECO:0000256" key="4">
    <source>
        <dbReference type="ARBA" id="ARBA00013078"/>
    </source>
</evidence>
<gene>
    <name evidence="5" type="ORF">SAMN04487991_0056</name>
</gene>
<sequence>MSATSRREITAVLFDKDGTLMDFQSSWGPWAAGVIGRICGPDAGLRRAVSAALGFDHDRQRFALDSPVIAGTPEEAVVVLQPFFPAVSAAEISAWLDPDPAAFRPVPVLRLRETCERLTGQGIRLAVVTNDFESAGADHLSQMGVSDLFETVVGYDSGYGGKPAPGPCLGAAERLGVLPERCLMVGDSLHDLIAGRRAGMRSLAVLTGVAGAAELAPQAQAVLNSIAELPGWLAGEDL</sequence>
<dbReference type="Gene3D" id="3.40.50.1000">
    <property type="entry name" value="HAD superfamily/HAD-like"/>
    <property type="match status" value="1"/>
</dbReference>
<accession>A0A1I3ILB6</accession>
<dbReference type="GO" id="GO:0008967">
    <property type="term" value="F:phosphoglycolate phosphatase activity"/>
    <property type="evidence" value="ECO:0007669"/>
    <property type="project" value="UniProtKB-EC"/>
</dbReference>
<comment type="catalytic activity">
    <reaction evidence="1">
        <text>2-phosphoglycolate + H2O = glycolate + phosphate</text>
        <dbReference type="Rhea" id="RHEA:14369"/>
        <dbReference type="ChEBI" id="CHEBI:15377"/>
        <dbReference type="ChEBI" id="CHEBI:29805"/>
        <dbReference type="ChEBI" id="CHEBI:43474"/>
        <dbReference type="ChEBI" id="CHEBI:58033"/>
        <dbReference type="EC" id="3.1.3.18"/>
    </reaction>
</comment>
<evidence type="ECO:0000313" key="5">
    <source>
        <dbReference type="EMBL" id="SFI48712.1"/>
    </source>
</evidence>
<comment type="pathway">
    <text evidence="2">Organic acid metabolism; glycolate biosynthesis; glycolate from 2-phosphoglycolate: step 1/1.</text>
</comment>
<dbReference type="STRING" id="588602.SAMN04487991_0056"/>
<evidence type="ECO:0000256" key="2">
    <source>
        <dbReference type="ARBA" id="ARBA00004818"/>
    </source>
</evidence>
<dbReference type="SUPFAM" id="SSF56784">
    <property type="entry name" value="HAD-like"/>
    <property type="match status" value="1"/>
</dbReference>
<organism evidence="5 6">
    <name type="scientific">Celeribacter neptunius</name>
    <dbReference type="NCBI Taxonomy" id="588602"/>
    <lineage>
        <taxon>Bacteria</taxon>
        <taxon>Pseudomonadati</taxon>
        <taxon>Pseudomonadota</taxon>
        <taxon>Alphaproteobacteria</taxon>
        <taxon>Rhodobacterales</taxon>
        <taxon>Roseobacteraceae</taxon>
        <taxon>Celeribacter</taxon>
    </lineage>
</organism>